<sequence>MGFRGRLGAAPATSASKRRFNRTHSLCSRSIPCPKAELAPGRSHALSRAWQPMSGRLPAGWWVINEGRALIGCRVVAGGR</sequence>
<comment type="caution">
    <text evidence="2">The sequence shown here is derived from an EMBL/GenBank/DDBJ whole genome shotgun (WGS) entry which is preliminary data.</text>
</comment>
<feature type="region of interest" description="Disordered" evidence="1">
    <location>
        <begin position="1"/>
        <end position="22"/>
    </location>
</feature>
<evidence type="ECO:0000256" key="1">
    <source>
        <dbReference type="SAM" id="MobiDB-lite"/>
    </source>
</evidence>
<accession>A0ABQ9V2U0</accession>
<proteinExistence type="predicted"/>
<feature type="non-terminal residue" evidence="2">
    <location>
        <position position="80"/>
    </location>
</feature>
<gene>
    <name evidence="2" type="ORF">P7K49_020424</name>
</gene>
<evidence type="ECO:0000313" key="3">
    <source>
        <dbReference type="Proteomes" id="UP001266305"/>
    </source>
</evidence>
<dbReference type="EMBL" id="JASSZA010000009">
    <property type="protein sequence ID" value="KAK2102757.1"/>
    <property type="molecule type" value="Genomic_DNA"/>
</dbReference>
<keyword evidence="3" id="KW-1185">Reference proteome</keyword>
<reference evidence="2 3" key="1">
    <citation type="submission" date="2023-05" db="EMBL/GenBank/DDBJ databases">
        <title>B98-5 Cell Line De Novo Hybrid Assembly: An Optical Mapping Approach.</title>
        <authorList>
            <person name="Kananen K."/>
            <person name="Auerbach J.A."/>
            <person name="Kautto E."/>
            <person name="Blachly J.S."/>
        </authorList>
    </citation>
    <scope>NUCLEOTIDE SEQUENCE [LARGE SCALE GENOMIC DNA]</scope>
    <source>
        <strain evidence="2">B95-8</strain>
        <tissue evidence="2">Cell line</tissue>
    </source>
</reference>
<organism evidence="2 3">
    <name type="scientific">Saguinus oedipus</name>
    <name type="common">Cotton-top tamarin</name>
    <name type="synonym">Oedipomidas oedipus</name>
    <dbReference type="NCBI Taxonomy" id="9490"/>
    <lineage>
        <taxon>Eukaryota</taxon>
        <taxon>Metazoa</taxon>
        <taxon>Chordata</taxon>
        <taxon>Craniata</taxon>
        <taxon>Vertebrata</taxon>
        <taxon>Euteleostomi</taxon>
        <taxon>Mammalia</taxon>
        <taxon>Eutheria</taxon>
        <taxon>Euarchontoglires</taxon>
        <taxon>Primates</taxon>
        <taxon>Haplorrhini</taxon>
        <taxon>Platyrrhini</taxon>
        <taxon>Cebidae</taxon>
        <taxon>Callitrichinae</taxon>
        <taxon>Saguinus</taxon>
    </lineage>
</organism>
<name>A0ABQ9V2U0_SAGOE</name>
<protein>
    <submittedName>
        <fullName evidence="2">Uncharacterized protein</fullName>
    </submittedName>
</protein>
<evidence type="ECO:0000313" key="2">
    <source>
        <dbReference type="EMBL" id="KAK2102757.1"/>
    </source>
</evidence>
<dbReference type="Proteomes" id="UP001266305">
    <property type="component" value="Unassembled WGS sequence"/>
</dbReference>